<keyword evidence="3" id="KW-0677">Repeat</keyword>
<dbReference type="PROSITE" id="PS00028">
    <property type="entry name" value="ZINC_FINGER_C2H2_1"/>
    <property type="match status" value="1"/>
</dbReference>
<evidence type="ECO:0000313" key="13">
    <source>
        <dbReference type="Proteomes" id="UP000075883"/>
    </source>
</evidence>
<dbReference type="GO" id="GO:0005634">
    <property type="term" value="C:nucleus"/>
    <property type="evidence" value="ECO:0007669"/>
    <property type="project" value="UniProtKB-SubCell"/>
</dbReference>
<name>A0A182LSI9_9DIPT</name>
<feature type="compositionally biased region" description="Polar residues" evidence="9">
    <location>
        <begin position="694"/>
        <end position="703"/>
    </location>
</feature>
<keyword evidence="13" id="KW-1185">Reference proteome</keyword>
<evidence type="ECO:0000256" key="6">
    <source>
        <dbReference type="ARBA" id="ARBA00023242"/>
    </source>
</evidence>
<reference evidence="13" key="1">
    <citation type="submission" date="2013-09" db="EMBL/GenBank/DDBJ databases">
        <title>The Genome Sequence of Anopheles culicifacies species A.</title>
        <authorList>
            <consortium name="The Broad Institute Genomics Platform"/>
            <person name="Neafsey D.E."/>
            <person name="Besansky N."/>
            <person name="Howell P."/>
            <person name="Walton C."/>
            <person name="Young S.K."/>
            <person name="Zeng Q."/>
            <person name="Gargeya S."/>
            <person name="Fitzgerald M."/>
            <person name="Haas B."/>
            <person name="Abouelleil A."/>
            <person name="Allen A.W."/>
            <person name="Alvarado L."/>
            <person name="Arachchi H.M."/>
            <person name="Berlin A.M."/>
            <person name="Chapman S.B."/>
            <person name="Gainer-Dewar J."/>
            <person name="Goldberg J."/>
            <person name="Griggs A."/>
            <person name="Gujja S."/>
            <person name="Hansen M."/>
            <person name="Howarth C."/>
            <person name="Imamovic A."/>
            <person name="Ireland A."/>
            <person name="Larimer J."/>
            <person name="McCowan C."/>
            <person name="Murphy C."/>
            <person name="Pearson M."/>
            <person name="Poon T.W."/>
            <person name="Priest M."/>
            <person name="Roberts A."/>
            <person name="Saif S."/>
            <person name="Shea T."/>
            <person name="Sisk P."/>
            <person name="Sykes S."/>
            <person name="Wortman J."/>
            <person name="Nusbaum C."/>
            <person name="Birren B."/>
        </authorList>
    </citation>
    <scope>NUCLEOTIDE SEQUENCE [LARGE SCALE GENOMIC DNA]</scope>
    <source>
        <strain evidence="13">A-37</strain>
    </source>
</reference>
<evidence type="ECO:0000256" key="8">
    <source>
        <dbReference type="PROSITE-ProRule" id="PRU01263"/>
    </source>
</evidence>
<dbReference type="Pfam" id="PF00096">
    <property type="entry name" value="zf-C2H2"/>
    <property type="match status" value="1"/>
</dbReference>
<evidence type="ECO:0000259" key="10">
    <source>
        <dbReference type="PROSITE" id="PS50157"/>
    </source>
</evidence>
<feature type="domain" description="C2H2-type" evidence="10">
    <location>
        <begin position="177"/>
        <end position="201"/>
    </location>
</feature>
<feature type="compositionally biased region" description="Polar residues" evidence="9">
    <location>
        <begin position="993"/>
        <end position="1015"/>
    </location>
</feature>
<keyword evidence="6" id="KW-0539">Nucleus</keyword>
<dbReference type="PROSITE" id="PS51915">
    <property type="entry name" value="ZAD"/>
    <property type="match status" value="1"/>
</dbReference>
<feature type="compositionally biased region" description="Basic and acidic residues" evidence="9">
    <location>
        <begin position="782"/>
        <end position="796"/>
    </location>
</feature>
<sequence>MERFSISIICQQVYNICRLCGVDNPDKIPIIGAEAEIFITESDEPTLVKKIEQCVGIKVDLLDQMPQQICSLCVDKVNDFFEYRSMCEAINIQTRRFLNLPLVQPPIPTSKPIKVENVVIALDDDDDEVDTKPIDKRGPKTRNRKKQPEKDVPGSGEEVDSKSFLEGPSEKRFKYDHPCQYCNESYSQSSDLERHLVVKHTPLVHKFGCGSCMEYFDTATEYKDHNLWHKLTRTSFGCVRCNRKFVKISTLNKHVSLNACIRRPYVSYEVTLVPDMQCSLCFKVFKTRNLYEWHGCFLRSRANCPKCGKHFLKKNLLIRHYMLYCNGTNPLLEPIVIPKDEPGPGTVNNIPHVGTEKRKRGRPSAARAAADMKEETIDLPFPALLDLPDPKSETNSIADGHMSPVEGTVSSGNEMVESQRRSSLMEETKKITTLLRSGESVDGNTDINTINSMLSSVNEAIATISKVRKKKKKRDRLSSSGAGNVSEGTETSNPPMVVLSMANVKQEVQENSVPLAPTDSAGMVNGLSEAVRGGNVDQRGVDSSASNSLADRNHNAGDSDSDVEIISVEQYQAVNSETIPVDANGDDTMGGNNTRSHETDVGSEPMIQVKREPLAIDDEDESDFEGYEDASMYVAVKQEPVEEETVEPVSFDQHSAAAEKQSEPSFSSFQALRIKIKKEKGLLNASVVGEDGSTDTASTLEENSSNDKRQTGAVVREKKTPKDKSAKRGSNPPPVKRCLRTSTMSVSIKQEPRDNEEQPLERVTEPEQPYQAEGNEVFDATVRVKQEPQEEDTRPSDEDDEQMHSADQVAFDGMRIKRERPDDEPASHKRHASSKAINPLSLTGVRIAGGHKKTANSQPGVSAHKSSKMINPFALLKQKESVSSVAEQESGSRNSEPAAAGPSEGFGLPVITQVQSIDPVEHLSLTQVDAVAAESTNEALEQQKETTAEMVDTDNGSHMDSVPPSEPPCNSESLAMDTNNVPSEEDVGELRITSVTTIPEDSVSSQENSTLREPNIATITPQDSSSELKIASVTTIPPPESSS</sequence>
<dbReference type="PANTHER" id="PTHR24406">
    <property type="entry name" value="TRANSCRIPTIONAL REPRESSOR CTCFL-RELATED"/>
    <property type="match status" value="1"/>
</dbReference>
<feature type="compositionally biased region" description="Basic and acidic residues" evidence="9">
    <location>
        <begin position="814"/>
        <end position="827"/>
    </location>
</feature>
<dbReference type="InterPro" id="IPR050888">
    <property type="entry name" value="ZnF_C2H2-type_TF"/>
</dbReference>
<evidence type="ECO:0000259" key="11">
    <source>
        <dbReference type="PROSITE" id="PS51915"/>
    </source>
</evidence>
<evidence type="ECO:0000256" key="7">
    <source>
        <dbReference type="PROSITE-ProRule" id="PRU00042"/>
    </source>
</evidence>
<keyword evidence="5 8" id="KW-0862">Zinc</keyword>
<dbReference type="EMBL" id="AXCM01008665">
    <property type="status" value="NOT_ANNOTATED_CDS"/>
    <property type="molecule type" value="Genomic_DNA"/>
</dbReference>
<feature type="region of interest" description="Disordered" evidence="9">
    <location>
        <begin position="532"/>
        <end position="562"/>
    </location>
</feature>
<dbReference type="SMART" id="SM00355">
    <property type="entry name" value="ZnF_C2H2"/>
    <property type="match status" value="4"/>
</dbReference>
<feature type="compositionally biased region" description="Polar residues" evidence="9">
    <location>
        <begin position="968"/>
        <end position="982"/>
    </location>
</feature>
<feature type="binding site" evidence="8">
    <location>
        <position position="73"/>
    </location>
    <ligand>
        <name>Zn(2+)</name>
        <dbReference type="ChEBI" id="CHEBI:29105"/>
    </ligand>
</feature>
<comment type="subcellular location">
    <subcellularLocation>
        <location evidence="1">Nucleus</location>
    </subcellularLocation>
</comment>
<keyword evidence="4 7" id="KW-0863">Zinc-finger</keyword>
<dbReference type="PROSITE" id="PS50157">
    <property type="entry name" value="ZINC_FINGER_C2H2_2"/>
    <property type="match status" value="3"/>
</dbReference>
<keyword evidence="2 8" id="KW-0479">Metal-binding</keyword>
<feature type="region of interest" description="Disordered" evidence="9">
    <location>
        <begin position="640"/>
        <end position="667"/>
    </location>
</feature>
<feature type="domain" description="C2H2-type" evidence="10">
    <location>
        <begin position="302"/>
        <end position="330"/>
    </location>
</feature>
<dbReference type="Proteomes" id="UP000075883">
    <property type="component" value="Unassembled WGS sequence"/>
</dbReference>
<evidence type="ECO:0000256" key="1">
    <source>
        <dbReference type="ARBA" id="ARBA00004123"/>
    </source>
</evidence>
<dbReference type="Pfam" id="PF07776">
    <property type="entry name" value="zf-AD"/>
    <property type="match status" value="1"/>
</dbReference>
<dbReference type="InterPro" id="IPR012934">
    <property type="entry name" value="Znf_AD"/>
</dbReference>
<feature type="compositionally biased region" description="Polar residues" evidence="9">
    <location>
        <begin position="881"/>
        <end position="895"/>
    </location>
</feature>
<protein>
    <recommendedName>
        <fullName evidence="14">ZAD domain-containing protein</fullName>
    </recommendedName>
</protein>
<organism evidence="12 13">
    <name type="scientific">Anopheles culicifacies</name>
    <dbReference type="NCBI Taxonomy" id="139723"/>
    <lineage>
        <taxon>Eukaryota</taxon>
        <taxon>Metazoa</taxon>
        <taxon>Ecdysozoa</taxon>
        <taxon>Arthropoda</taxon>
        <taxon>Hexapoda</taxon>
        <taxon>Insecta</taxon>
        <taxon>Pterygota</taxon>
        <taxon>Neoptera</taxon>
        <taxon>Endopterygota</taxon>
        <taxon>Diptera</taxon>
        <taxon>Nematocera</taxon>
        <taxon>Culicoidea</taxon>
        <taxon>Culicidae</taxon>
        <taxon>Anophelinae</taxon>
        <taxon>Anopheles</taxon>
        <taxon>culicifacies species complex</taxon>
    </lineage>
</organism>
<feature type="domain" description="ZAD" evidence="11">
    <location>
        <begin position="15"/>
        <end position="97"/>
    </location>
</feature>
<evidence type="ECO:0000256" key="4">
    <source>
        <dbReference type="ARBA" id="ARBA00022771"/>
    </source>
</evidence>
<feature type="compositionally biased region" description="Polar residues" evidence="9">
    <location>
        <begin position="481"/>
        <end position="494"/>
    </location>
</feature>
<dbReference type="EnsemblMetazoa" id="ACUA000873-RA">
    <property type="protein sequence ID" value="ACUA000873-PA"/>
    <property type="gene ID" value="ACUA000873"/>
</dbReference>
<feature type="binding site" evidence="8">
    <location>
        <position position="70"/>
    </location>
    <ligand>
        <name>Zn(2+)</name>
        <dbReference type="ChEBI" id="CHEBI:29105"/>
    </ligand>
</feature>
<feature type="region of interest" description="Disordered" evidence="9">
    <location>
        <begin position="128"/>
        <end position="164"/>
    </location>
</feature>
<proteinExistence type="predicted"/>
<evidence type="ECO:0000313" key="12">
    <source>
        <dbReference type="EnsemblMetazoa" id="ACUA000873-PA"/>
    </source>
</evidence>
<dbReference type="Gene3D" id="3.30.160.60">
    <property type="entry name" value="Classic Zinc Finger"/>
    <property type="match status" value="1"/>
</dbReference>
<dbReference type="SMART" id="SM00868">
    <property type="entry name" value="zf-AD"/>
    <property type="match status" value="1"/>
</dbReference>
<dbReference type="STRING" id="139723.A0A182LSI9"/>
<evidence type="ECO:0000256" key="2">
    <source>
        <dbReference type="ARBA" id="ARBA00022723"/>
    </source>
</evidence>
<feature type="compositionally biased region" description="Basic and acidic residues" evidence="9">
    <location>
        <begin position="750"/>
        <end position="765"/>
    </location>
</feature>
<dbReference type="InterPro" id="IPR013087">
    <property type="entry name" value="Znf_C2H2_type"/>
</dbReference>
<feature type="region of interest" description="Disordered" evidence="9">
    <location>
        <begin position="680"/>
        <end position="907"/>
    </location>
</feature>
<feature type="region of interest" description="Disordered" evidence="9">
    <location>
        <begin position="467"/>
        <end position="496"/>
    </location>
</feature>
<feature type="binding site" evidence="8">
    <location>
        <position position="17"/>
    </location>
    <ligand>
        <name>Zn(2+)</name>
        <dbReference type="ChEBI" id="CHEBI:29105"/>
    </ligand>
</feature>
<evidence type="ECO:0000256" key="3">
    <source>
        <dbReference type="ARBA" id="ARBA00022737"/>
    </source>
</evidence>
<accession>A0A182LSI9</accession>
<feature type="compositionally biased region" description="Polar residues" evidence="9">
    <location>
        <begin position="541"/>
        <end position="550"/>
    </location>
</feature>
<evidence type="ECO:0000256" key="9">
    <source>
        <dbReference type="SAM" id="MobiDB-lite"/>
    </source>
</evidence>
<dbReference type="SUPFAM" id="SSF57716">
    <property type="entry name" value="Glucocorticoid receptor-like (DNA-binding domain)"/>
    <property type="match status" value="1"/>
</dbReference>
<dbReference type="AlphaFoldDB" id="A0A182LSI9"/>
<feature type="region of interest" description="Disordered" evidence="9">
    <location>
        <begin position="934"/>
        <end position="1015"/>
    </location>
</feature>
<reference evidence="12" key="2">
    <citation type="submission" date="2020-05" db="UniProtKB">
        <authorList>
            <consortium name="EnsemblMetazoa"/>
        </authorList>
    </citation>
    <scope>IDENTIFICATION</scope>
    <source>
        <strain evidence="12">A-37</strain>
    </source>
</reference>
<dbReference type="VEuPathDB" id="VectorBase:ACUA000873"/>
<feature type="binding site" evidence="8">
    <location>
        <position position="20"/>
    </location>
    <ligand>
        <name>Zn(2+)</name>
        <dbReference type="ChEBI" id="CHEBI:29105"/>
    </ligand>
</feature>
<dbReference type="Gene3D" id="3.40.1800.20">
    <property type="match status" value="1"/>
</dbReference>
<feature type="compositionally biased region" description="Basic and acidic residues" evidence="9">
    <location>
        <begin position="705"/>
        <end position="726"/>
    </location>
</feature>
<evidence type="ECO:0008006" key="14">
    <source>
        <dbReference type="Google" id="ProtNLM"/>
    </source>
</evidence>
<feature type="domain" description="C2H2-type" evidence="10">
    <location>
        <begin position="236"/>
        <end position="264"/>
    </location>
</feature>
<evidence type="ECO:0000256" key="5">
    <source>
        <dbReference type="ARBA" id="ARBA00022833"/>
    </source>
</evidence>
<dbReference type="GO" id="GO:0008270">
    <property type="term" value="F:zinc ion binding"/>
    <property type="evidence" value="ECO:0007669"/>
    <property type="project" value="UniProtKB-UniRule"/>
</dbReference>